<protein>
    <submittedName>
        <fullName evidence="3">Phage tail tape measure protein</fullName>
    </submittedName>
</protein>
<gene>
    <name evidence="3" type="ORF">J1M35_18275</name>
</gene>
<organism evidence="3 4">
    <name type="scientific">Ottowia testudinis</name>
    <dbReference type="NCBI Taxonomy" id="2816950"/>
    <lineage>
        <taxon>Bacteria</taxon>
        <taxon>Pseudomonadati</taxon>
        <taxon>Pseudomonadota</taxon>
        <taxon>Betaproteobacteria</taxon>
        <taxon>Burkholderiales</taxon>
        <taxon>Comamonadaceae</taxon>
        <taxon>Ottowia</taxon>
    </lineage>
</organism>
<feature type="coiled-coil region" evidence="1">
    <location>
        <begin position="843"/>
        <end position="892"/>
    </location>
</feature>
<reference evidence="3" key="1">
    <citation type="submission" date="2021-03" db="EMBL/GenBank/DDBJ databases">
        <title>Ottowia sp. 27C isolated from the cloaca of a Giant Asian pond turtle (Heosemys grandis).</title>
        <authorList>
            <person name="Spergser J."/>
            <person name="Busse H.-J."/>
        </authorList>
    </citation>
    <scope>NUCLEOTIDE SEQUENCE</scope>
    <source>
        <strain evidence="3">27C</strain>
    </source>
</reference>
<dbReference type="Proteomes" id="UP000663903">
    <property type="component" value="Chromosome"/>
</dbReference>
<keyword evidence="1" id="KW-0175">Coiled coil</keyword>
<dbReference type="EMBL" id="CP071796">
    <property type="protein sequence ID" value="QTD44969.1"/>
    <property type="molecule type" value="Genomic_DNA"/>
</dbReference>
<dbReference type="InterPro" id="IPR013491">
    <property type="entry name" value="Tape_meas_N"/>
</dbReference>
<accession>A0A975CIU1</accession>
<feature type="coiled-coil region" evidence="1">
    <location>
        <begin position="9"/>
        <end position="43"/>
    </location>
</feature>
<dbReference type="Pfam" id="PF20155">
    <property type="entry name" value="TMP_3"/>
    <property type="match status" value="1"/>
</dbReference>
<dbReference type="PANTHER" id="PTHR45615">
    <property type="entry name" value="MYOSIN HEAVY CHAIN, NON-MUSCLE"/>
    <property type="match status" value="1"/>
</dbReference>
<evidence type="ECO:0000313" key="3">
    <source>
        <dbReference type="EMBL" id="QTD44969.1"/>
    </source>
</evidence>
<keyword evidence="4" id="KW-1185">Reference proteome</keyword>
<dbReference type="RefSeq" id="WP_208008722.1">
    <property type="nucleotide sequence ID" value="NZ_CP071796.1"/>
</dbReference>
<dbReference type="NCBIfam" id="TIGR02675">
    <property type="entry name" value="tape_meas_nterm"/>
    <property type="match status" value="1"/>
</dbReference>
<sequence>MPTNRISVLVSLEGQDDKLRATLTQAEKNLGELANQAKSAGAKASAGLEQVKAGAGAFAEQFGRAKAQLVAFLAAFQFAGQVREIIQLADAWNLMEARLKLATAGTREFTAAKQELYAIAQRIGVPIQEVTTLYGKLQQAVRMLGGEQKQAFDLTEAISQALRISGASANEAQSALLQFGQALSSGVLRGEEFNSVVENSPRLAQALADGLNVPIGRLRAMAEQGQLTADVVVRALLSQKEKLATEYAQLPATVSQALTRLQNAFAQYIHKLDESTGFTQKLAVALDWLAKNLDTVMSWLNTIKNVGLAVLIYRFLPAFITAWQTAGAAAVTAAQMTAASWAVANQSLQAAIARAGLLKVAFAVLAAAFIGWEIGTWLSENFAIVRKAGIFMVQVLMTGVEQLRYQWELFAALFTADTLAAATQRHQERMAQMRATFADMYRDAEGQGTAAANAMNTAASAAEEINRRLQAVRQGTQEAVGRGVETVNAALEKLNGRISEVEGLANKAHQTVSDALSKIATGYQGLTSLIQSGLDAQLAAAQRNADAQKALLETSHTAQAQLIAKSTEILTVSLQQQTTLRQQATTQTLVLIDQESKARLDAAAREGATEAERRNNVARVENEILATKKSTLQEALNAYIAHINALNQEANRHLAEVQRIEQAKRDLQQSTADKIRELQRSTMSEFESYQDKQTQIQELQAKAREAIQAGEFDKARDYAKQATDLAAQTANAVKQGDKEVVSQKEAVQKAIEAIKASEELTVEALNGEQKAHKQAADAAISARGGIEQALKSTQTQIDEITAKLKDGLKLTIDVDQTRLQTALTELDKALAEKERLIPIKADLEQARKQLMEYEQLLKEGKTLPIGADVSKAQAALQQLSDYAKDKAEIELKVSADKALAGVQNVQRSITALNDLETQSRHQIRSNADEARATIQSLNGQNTSSTHTIYVKKVEANATGGLVGAGVAAGGGRNVGIGRFASGGSVGSGASGGMAFPILSGGKVPGSGNADTVPRTLDAGSFVLKKAAVQKYGDGLLGKLAHGAQVVRQFATGGAVRIGGSDKQGETDGFRGISSPKLNREVAEVYKMIELGIESLRNYTSNVQYQYGAAVSLDFGWNTMKYAQADAERDRKRLEDFKTRKTLTPNEKQDLERMKQRWRTNMAQMLLYNRDYERDLIDYMEANQDNFLARGGQPKAGSGVNGGGGVPAASDTVPAMLTPGEFVMNRATVNRFGAGFFAALNNLSLPKDKVQTVLGFATGGMVPGMAGAASSLATPVQQLARQAMQAAAPTVSTRTVRVELAAGGQKVDARVDAQDESRLLQLLSSARTRTA</sequence>
<feature type="domain" description="Tape measure protein N-terminal" evidence="2">
    <location>
        <begin position="83"/>
        <end position="274"/>
    </location>
</feature>
<feature type="coiled-coil region" evidence="1">
    <location>
        <begin position="629"/>
        <end position="709"/>
    </location>
</feature>
<evidence type="ECO:0000256" key="1">
    <source>
        <dbReference type="SAM" id="Coils"/>
    </source>
</evidence>
<evidence type="ECO:0000259" key="2">
    <source>
        <dbReference type="Pfam" id="PF20155"/>
    </source>
</evidence>
<evidence type="ECO:0000313" key="4">
    <source>
        <dbReference type="Proteomes" id="UP000663903"/>
    </source>
</evidence>
<proteinExistence type="predicted"/>
<name>A0A975CIU1_9BURK</name>
<dbReference type="PANTHER" id="PTHR45615:SF80">
    <property type="entry name" value="GRIP DOMAIN-CONTAINING PROTEIN"/>
    <property type="match status" value="1"/>
</dbReference>
<dbReference type="KEGG" id="otd:J1M35_18275"/>